<dbReference type="Proteomes" id="UP001054837">
    <property type="component" value="Unassembled WGS sequence"/>
</dbReference>
<evidence type="ECO:0000313" key="2">
    <source>
        <dbReference type="Proteomes" id="UP001054837"/>
    </source>
</evidence>
<dbReference type="AlphaFoldDB" id="A0AAV4PBU8"/>
<gene>
    <name evidence="1" type="ORF">CDAR_475651</name>
</gene>
<evidence type="ECO:0000313" key="1">
    <source>
        <dbReference type="EMBL" id="GIX93374.1"/>
    </source>
</evidence>
<name>A0AAV4PBU8_9ARAC</name>
<comment type="caution">
    <text evidence="1">The sequence shown here is derived from an EMBL/GenBank/DDBJ whole genome shotgun (WGS) entry which is preliminary data.</text>
</comment>
<protein>
    <submittedName>
        <fullName evidence="1">Uncharacterized protein</fullName>
    </submittedName>
</protein>
<accession>A0AAV4PBU8</accession>
<proteinExistence type="predicted"/>
<sequence>MNGCLKCHPLLVDEKEPALDEKVVKGFHLLSNLTAWFKGKLFPSKMEAGISLFQFAQKEKGRMMNCSYHFVTGRWTRRSGSGSAGLREDRGA</sequence>
<organism evidence="1 2">
    <name type="scientific">Caerostris darwini</name>
    <dbReference type="NCBI Taxonomy" id="1538125"/>
    <lineage>
        <taxon>Eukaryota</taxon>
        <taxon>Metazoa</taxon>
        <taxon>Ecdysozoa</taxon>
        <taxon>Arthropoda</taxon>
        <taxon>Chelicerata</taxon>
        <taxon>Arachnida</taxon>
        <taxon>Araneae</taxon>
        <taxon>Araneomorphae</taxon>
        <taxon>Entelegynae</taxon>
        <taxon>Araneoidea</taxon>
        <taxon>Araneidae</taxon>
        <taxon>Caerostris</taxon>
    </lineage>
</organism>
<reference evidence="1 2" key="1">
    <citation type="submission" date="2021-06" db="EMBL/GenBank/DDBJ databases">
        <title>Caerostris darwini draft genome.</title>
        <authorList>
            <person name="Kono N."/>
            <person name="Arakawa K."/>
        </authorList>
    </citation>
    <scope>NUCLEOTIDE SEQUENCE [LARGE SCALE GENOMIC DNA]</scope>
</reference>
<dbReference type="EMBL" id="BPLQ01002493">
    <property type="protein sequence ID" value="GIX93374.1"/>
    <property type="molecule type" value="Genomic_DNA"/>
</dbReference>
<keyword evidence="2" id="KW-1185">Reference proteome</keyword>